<evidence type="ECO:0000256" key="7">
    <source>
        <dbReference type="ARBA" id="ARBA00023315"/>
    </source>
</evidence>
<feature type="domain" description="Chalcone/stilbene synthase N-terminal" evidence="10">
    <location>
        <begin position="10"/>
        <end position="174"/>
    </location>
</feature>
<dbReference type="FunFam" id="3.40.47.10:FF:000025">
    <property type="entry name" value="Chalcone synthase 2"/>
    <property type="match status" value="1"/>
</dbReference>
<protein>
    <recommendedName>
        <fullName evidence="4">chalcone synthase</fullName>
        <ecNumber evidence="4">2.3.1.74</ecNumber>
    </recommendedName>
</protein>
<evidence type="ECO:0000259" key="10">
    <source>
        <dbReference type="Pfam" id="PF00195"/>
    </source>
</evidence>
<evidence type="ECO:0000259" key="11">
    <source>
        <dbReference type="Pfam" id="PF02797"/>
    </source>
</evidence>
<sequence length="269" mass="29677">MLALPDGSGEKTMIRKRHMFLNEEILKANPNIAEYMAPSMDVRRDILAVEVPKLAKEAAVKAIEEWGHPKYRITHLVFCTNRQLRLARPRQPACQAPRTQSFHHRFTLSQNGCLVGGTVLRLAKDLAENNRGARVLVVCSEHTAVTFRGAAETHLDNLVGQVLFDVAVIIGADPDPATERPLFQLISASQTLLPDSDSAIEIHLKEVGLIFHLHKDVPKIIAKKIAQNLVEAFEPLGSATGTPSSGSRPRRTRDPRRDGGQAGAWRGRS</sequence>
<dbReference type="Gene3D" id="3.40.47.10">
    <property type="match status" value="2"/>
</dbReference>
<comment type="caution">
    <text evidence="12">The sequence shown here is derived from an EMBL/GenBank/DDBJ whole genome shotgun (WGS) entry which is preliminary data.</text>
</comment>
<dbReference type="SUPFAM" id="SSF53901">
    <property type="entry name" value="Thiolase-like"/>
    <property type="match status" value="2"/>
</dbReference>
<evidence type="ECO:0000256" key="6">
    <source>
        <dbReference type="ARBA" id="ARBA00023241"/>
    </source>
</evidence>
<dbReference type="PANTHER" id="PTHR11877">
    <property type="entry name" value="HYDROXYMETHYLGLUTARYL-COA SYNTHASE"/>
    <property type="match status" value="1"/>
</dbReference>
<evidence type="ECO:0000313" key="12">
    <source>
        <dbReference type="EMBL" id="THU49394.1"/>
    </source>
</evidence>
<keyword evidence="5 8" id="KW-0808">Transferase</keyword>
<dbReference type="EC" id="2.3.1.74" evidence="4"/>
<keyword evidence="13" id="KW-1185">Reference proteome</keyword>
<comment type="similarity">
    <text evidence="3 8">Belongs to the thiolase-like superfamily. Chalcone/stilbene synthases family.</text>
</comment>
<dbReference type="GO" id="GO:0030639">
    <property type="term" value="P:polyketide biosynthetic process"/>
    <property type="evidence" value="ECO:0007669"/>
    <property type="project" value="TreeGrafter"/>
</dbReference>
<dbReference type="InterPro" id="IPR001099">
    <property type="entry name" value="Chalcone/stilbene_synt_N"/>
</dbReference>
<comment type="function">
    <text evidence="1">The primary product of this enzyme is 4,2',4',6'-tetrahydroxychalcone (also termed naringenin-chalcone or chalcone) which can under specific conditions spontaneously isomerize into naringenin.</text>
</comment>
<evidence type="ECO:0000256" key="2">
    <source>
        <dbReference type="ARBA" id="ARBA00004966"/>
    </source>
</evidence>
<comment type="pathway">
    <text evidence="2">Secondary metabolite biosynthesis; flavonoid biosynthesis.</text>
</comment>
<evidence type="ECO:0000256" key="8">
    <source>
        <dbReference type="RuleBase" id="RU003633"/>
    </source>
</evidence>
<name>A0A4S8IN24_MUSBA</name>
<organism evidence="12 13">
    <name type="scientific">Musa balbisiana</name>
    <name type="common">Banana</name>
    <dbReference type="NCBI Taxonomy" id="52838"/>
    <lineage>
        <taxon>Eukaryota</taxon>
        <taxon>Viridiplantae</taxon>
        <taxon>Streptophyta</taxon>
        <taxon>Embryophyta</taxon>
        <taxon>Tracheophyta</taxon>
        <taxon>Spermatophyta</taxon>
        <taxon>Magnoliopsida</taxon>
        <taxon>Liliopsida</taxon>
        <taxon>Zingiberales</taxon>
        <taxon>Musaceae</taxon>
        <taxon>Musa</taxon>
    </lineage>
</organism>
<reference evidence="12 13" key="1">
    <citation type="journal article" date="2019" name="Nat. Plants">
        <title>Genome sequencing of Musa balbisiana reveals subgenome evolution and function divergence in polyploid bananas.</title>
        <authorList>
            <person name="Yao X."/>
        </authorList>
    </citation>
    <scope>NUCLEOTIDE SEQUENCE [LARGE SCALE GENOMIC DNA]</scope>
    <source>
        <strain evidence="13">cv. DH-PKW</strain>
        <tissue evidence="12">Leaves</tissue>
    </source>
</reference>
<keyword evidence="6" id="KW-0284">Flavonoid biosynthesis</keyword>
<evidence type="ECO:0000256" key="9">
    <source>
        <dbReference type="SAM" id="MobiDB-lite"/>
    </source>
</evidence>
<dbReference type="InterPro" id="IPR016039">
    <property type="entry name" value="Thiolase-like"/>
</dbReference>
<dbReference type="STRING" id="52838.A0A4S8IN24"/>
<dbReference type="EMBL" id="PYDT01000009">
    <property type="protein sequence ID" value="THU49394.1"/>
    <property type="molecule type" value="Genomic_DNA"/>
</dbReference>
<dbReference type="GO" id="GO:0009813">
    <property type="term" value="P:flavonoid biosynthetic process"/>
    <property type="evidence" value="ECO:0007669"/>
    <property type="project" value="UniProtKB-KW"/>
</dbReference>
<feature type="region of interest" description="Disordered" evidence="9">
    <location>
        <begin position="236"/>
        <end position="269"/>
    </location>
</feature>
<dbReference type="GO" id="GO:0016210">
    <property type="term" value="F:naringenin-chalcone synthase activity"/>
    <property type="evidence" value="ECO:0007669"/>
    <property type="project" value="UniProtKB-EC"/>
</dbReference>
<dbReference type="Pfam" id="PF00195">
    <property type="entry name" value="Chal_sti_synt_N"/>
    <property type="match status" value="1"/>
</dbReference>
<evidence type="ECO:0000256" key="4">
    <source>
        <dbReference type="ARBA" id="ARBA00012975"/>
    </source>
</evidence>
<keyword evidence="7 8" id="KW-0012">Acyltransferase</keyword>
<accession>A0A4S8IN24</accession>
<dbReference type="InterPro" id="IPR012328">
    <property type="entry name" value="Chalcone/stilbene_synt_C"/>
</dbReference>
<evidence type="ECO:0000256" key="1">
    <source>
        <dbReference type="ARBA" id="ARBA00002969"/>
    </source>
</evidence>
<dbReference type="Proteomes" id="UP000317650">
    <property type="component" value="Chromosome 6"/>
</dbReference>
<dbReference type="PANTHER" id="PTHR11877:SF14">
    <property type="entry name" value="CHALCONE SYNTHASE"/>
    <property type="match status" value="1"/>
</dbReference>
<feature type="domain" description="Chalcone/stilbene synthase C-terminal" evidence="11">
    <location>
        <begin position="184"/>
        <end position="238"/>
    </location>
</feature>
<evidence type="ECO:0000256" key="3">
    <source>
        <dbReference type="ARBA" id="ARBA00005531"/>
    </source>
</evidence>
<evidence type="ECO:0000256" key="5">
    <source>
        <dbReference type="ARBA" id="ARBA00022679"/>
    </source>
</evidence>
<proteinExistence type="inferred from homology"/>
<dbReference type="InterPro" id="IPR011141">
    <property type="entry name" value="Polyketide_synthase_type-III"/>
</dbReference>
<dbReference type="AlphaFoldDB" id="A0A4S8IN24"/>
<dbReference type="Pfam" id="PF02797">
    <property type="entry name" value="Chal_sti_synt_C"/>
    <property type="match status" value="1"/>
</dbReference>
<evidence type="ECO:0000313" key="13">
    <source>
        <dbReference type="Proteomes" id="UP000317650"/>
    </source>
</evidence>
<gene>
    <name evidence="12" type="ORF">C4D60_Mb06t09110</name>
</gene>